<dbReference type="PANTHER" id="PTHR12153">
    <property type="entry name" value="SELENOPROTEIN O"/>
    <property type="match status" value="1"/>
</dbReference>
<evidence type="ECO:0000256" key="4">
    <source>
        <dbReference type="ARBA" id="ARBA00022695"/>
    </source>
</evidence>
<proteinExistence type="inferred from homology"/>
<evidence type="ECO:0000256" key="2">
    <source>
        <dbReference type="ARBA" id="ARBA00009747"/>
    </source>
</evidence>
<protein>
    <recommendedName>
        <fullName evidence="9">Selenoprotein O</fullName>
    </recommendedName>
</protein>
<evidence type="ECO:0000256" key="5">
    <source>
        <dbReference type="ARBA" id="ARBA00022723"/>
    </source>
</evidence>
<comment type="cofactor">
    <cofactor evidence="1">
        <name>Mg(2+)</name>
        <dbReference type="ChEBI" id="CHEBI:18420"/>
    </cofactor>
</comment>
<keyword evidence="5" id="KW-0479">Metal-binding</keyword>
<accession>A0A2H6NFM3</accession>
<dbReference type="GO" id="GO:0005524">
    <property type="term" value="F:ATP binding"/>
    <property type="evidence" value="ECO:0007669"/>
    <property type="project" value="UniProtKB-KW"/>
</dbReference>
<keyword evidence="8" id="KW-0460">Magnesium</keyword>
<name>A0A2H6NFM3_9SAUR</name>
<evidence type="ECO:0000256" key="1">
    <source>
        <dbReference type="ARBA" id="ARBA00001946"/>
    </source>
</evidence>
<dbReference type="EMBL" id="IACI01091809">
    <property type="protein sequence ID" value="LAA31478.1"/>
    <property type="molecule type" value="Transcribed_RNA"/>
</dbReference>
<sequence>MLLYVLGVCNTDNFSLLSITIDYGPFGFMDSYNPDFVPNTSDDEGRYKIGNQANVGMFNLNKLLKALNPLFSPRQKQLNYTNQHISHPTQWKSYGWNCLSP</sequence>
<keyword evidence="7" id="KW-0067">ATP-binding</keyword>
<keyword evidence="6" id="KW-0547">Nucleotide-binding</keyword>
<dbReference type="GO" id="GO:0046872">
    <property type="term" value="F:metal ion binding"/>
    <property type="evidence" value="ECO:0007669"/>
    <property type="project" value="UniProtKB-KW"/>
</dbReference>
<evidence type="ECO:0000313" key="10">
    <source>
        <dbReference type="EMBL" id="LAA31478.1"/>
    </source>
</evidence>
<dbReference type="GO" id="GO:0016779">
    <property type="term" value="F:nucleotidyltransferase activity"/>
    <property type="evidence" value="ECO:0007669"/>
    <property type="project" value="UniProtKB-KW"/>
</dbReference>
<dbReference type="Pfam" id="PF02696">
    <property type="entry name" value="SelO"/>
    <property type="match status" value="1"/>
</dbReference>
<reference evidence="10" key="1">
    <citation type="submission" date="2017-07" db="EMBL/GenBank/DDBJ databases">
        <authorList>
            <person name="Mikheyev A."/>
            <person name="Grau M."/>
        </authorList>
    </citation>
    <scope>NUCLEOTIDE SEQUENCE</scope>
    <source>
        <tissue evidence="10">Venom_gland</tissue>
    </source>
</reference>
<evidence type="ECO:0000256" key="3">
    <source>
        <dbReference type="ARBA" id="ARBA00022679"/>
    </source>
</evidence>
<evidence type="ECO:0000256" key="8">
    <source>
        <dbReference type="ARBA" id="ARBA00022842"/>
    </source>
</evidence>
<dbReference type="PANTHER" id="PTHR12153:SF18">
    <property type="entry name" value="SELENOPROTEIN O"/>
    <property type="match status" value="1"/>
</dbReference>
<dbReference type="AlphaFoldDB" id="A0A2H6NFM3"/>
<evidence type="ECO:0000256" key="9">
    <source>
        <dbReference type="ARBA" id="ARBA00031547"/>
    </source>
</evidence>
<reference evidence="10" key="2">
    <citation type="submission" date="2017-12" db="EMBL/GenBank/DDBJ databases">
        <title>Coralsnake Venomics: Analyses of Venom Gland Transcriptomes and Proteomes of Six Brazilian Taxa.</title>
        <authorList>
            <person name="Aird S.D."/>
            <person name="Jorge da Silva N."/>
            <person name="Qiu L."/>
            <person name="Villar-Briones A."/>
            <person name="Aparecida-Saddi V."/>
            <person name="Campos-Telles M.P."/>
            <person name="Grau M."/>
            <person name="Mikheyev A.S."/>
        </authorList>
    </citation>
    <scope>NUCLEOTIDE SEQUENCE</scope>
    <source>
        <tissue evidence="10">Venom_gland</tissue>
    </source>
</reference>
<organism evidence="10">
    <name type="scientific">Micrurus carvalhoi</name>
    <dbReference type="NCBI Taxonomy" id="3147026"/>
    <lineage>
        <taxon>Eukaryota</taxon>
        <taxon>Metazoa</taxon>
        <taxon>Chordata</taxon>
        <taxon>Craniata</taxon>
        <taxon>Vertebrata</taxon>
        <taxon>Euteleostomi</taxon>
        <taxon>Lepidosauria</taxon>
        <taxon>Squamata</taxon>
        <taxon>Bifurcata</taxon>
        <taxon>Unidentata</taxon>
        <taxon>Episquamata</taxon>
        <taxon>Toxicofera</taxon>
        <taxon>Serpentes</taxon>
        <taxon>Colubroidea</taxon>
        <taxon>Elapidae</taxon>
        <taxon>Elapinae</taxon>
        <taxon>Micrurus</taxon>
    </lineage>
</organism>
<comment type="similarity">
    <text evidence="2">Belongs to the SELO family.</text>
</comment>
<evidence type="ECO:0000256" key="6">
    <source>
        <dbReference type="ARBA" id="ARBA00022741"/>
    </source>
</evidence>
<evidence type="ECO:0000256" key="7">
    <source>
        <dbReference type="ARBA" id="ARBA00022840"/>
    </source>
</evidence>
<keyword evidence="3" id="KW-0808">Transferase</keyword>
<keyword evidence="4" id="KW-0548">Nucleotidyltransferase</keyword>
<dbReference type="InterPro" id="IPR003846">
    <property type="entry name" value="SelO"/>
</dbReference>